<proteinExistence type="predicted"/>
<comment type="caution">
    <text evidence="1">The sequence shown here is derived from an EMBL/GenBank/DDBJ whole genome shotgun (WGS) entry which is preliminary data.</text>
</comment>
<sequence>MSSSKDPAETTETGNSSRDLLNARLDSLVRSGALTVNQGHQVTLDKDGLPTVTDVDSKADIKQDMEQQRLENLIEFLESPAAPQSDDWNCARDNLRQLRDRRVSSKGDVDILAWTMITDAHKFTMQRLRLLESTLELLESKTLDPDRLRRINAVVEHFPEHACDLIGITTPDELDDDVWDDGLAEIVLEKNITVYRCINEAWSALREGKQRGYLGSSTEPERFLRRFLELDVIKRLKEWVYHDVFVILERKVITARRLQQAST</sequence>
<dbReference type="OrthoDB" id="5101800at2759"/>
<dbReference type="AlphaFoldDB" id="A0A3M2RPS2"/>
<keyword evidence="2" id="KW-1185">Reference proteome</keyword>
<dbReference type="EMBL" id="NKUJ01000358">
    <property type="protein sequence ID" value="RMJ07199.1"/>
    <property type="molecule type" value="Genomic_DNA"/>
</dbReference>
<evidence type="ECO:0000313" key="2">
    <source>
        <dbReference type="Proteomes" id="UP000277212"/>
    </source>
</evidence>
<reference evidence="1 2" key="1">
    <citation type="submission" date="2017-06" db="EMBL/GenBank/DDBJ databases">
        <title>Comparative genomic analysis of Ambrosia Fusariam Clade fungi.</title>
        <authorList>
            <person name="Stajich J.E."/>
            <person name="Carrillo J."/>
            <person name="Kijimoto T."/>
            <person name="Eskalen A."/>
            <person name="O'Donnell K."/>
            <person name="Kasson M."/>
        </authorList>
    </citation>
    <scope>NUCLEOTIDE SEQUENCE [LARGE SCALE GENOMIC DNA]</scope>
    <source>
        <strain evidence="1">UCR3666</strain>
    </source>
</reference>
<protein>
    <submittedName>
        <fullName evidence="1">Uncharacterized protein</fullName>
    </submittedName>
</protein>
<evidence type="ECO:0000313" key="1">
    <source>
        <dbReference type="EMBL" id="RMJ07199.1"/>
    </source>
</evidence>
<organism evidence="1 2">
    <name type="scientific">Fusarium kuroshium</name>
    <dbReference type="NCBI Taxonomy" id="2010991"/>
    <lineage>
        <taxon>Eukaryota</taxon>
        <taxon>Fungi</taxon>
        <taxon>Dikarya</taxon>
        <taxon>Ascomycota</taxon>
        <taxon>Pezizomycotina</taxon>
        <taxon>Sordariomycetes</taxon>
        <taxon>Hypocreomycetidae</taxon>
        <taxon>Hypocreales</taxon>
        <taxon>Nectriaceae</taxon>
        <taxon>Fusarium</taxon>
        <taxon>Fusarium solani species complex</taxon>
    </lineage>
</organism>
<name>A0A3M2RPS2_9HYPO</name>
<gene>
    <name evidence="1" type="ORF">CDV36_013200</name>
</gene>
<accession>A0A3M2RPS2</accession>
<dbReference type="Proteomes" id="UP000277212">
    <property type="component" value="Unassembled WGS sequence"/>
</dbReference>